<dbReference type="Pfam" id="PF02643">
    <property type="entry name" value="DUF192"/>
    <property type="match status" value="1"/>
</dbReference>
<dbReference type="InterPro" id="IPR003795">
    <property type="entry name" value="DUF192"/>
</dbReference>
<evidence type="ECO:0000313" key="2">
    <source>
        <dbReference type="Proteomes" id="UP001524569"/>
    </source>
</evidence>
<dbReference type="RefSeq" id="WP_256609812.1">
    <property type="nucleotide sequence ID" value="NZ_JANIBM010000004.1"/>
</dbReference>
<keyword evidence="2" id="KW-1185">Reference proteome</keyword>
<name>A0ABT1UDY4_9GAMM</name>
<reference evidence="1 2" key="1">
    <citation type="submission" date="2022-07" db="EMBL/GenBank/DDBJ databases">
        <title>Methylomonas rivi sp. nov., Methylomonas rosea sp. nov., Methylomonas aureus sp. nov. and Methylomonas subterranea sp. nov., four novel methanotrophs isolated from a freshwater creek and the deep terrestrial subsurface.</title>
        <authorList>
            <person name="Abin C."/>
            <person name="Sankaranarayanan K."/>
            <person name="Garner C."/>
            <person name="Sindelar R."/>
            <person name="Kotary K."/>
            <person name="Garner R."/>
            <person name="Barclay S."/>
            <person name="Lawson P."/>
            <person name="Krumholz L."/>
        </authorList>
    </citation>
    <scope>NUCLEOTIDE SEQUENCE [LARGE SCALE GENOMIC DNA]</scope>
    <source>
        <strain evidence="1 2">SURF-1</strain>
    </source>
</reference>
<dbReference type="InterPro" id="IPR038695">
    <property type="entry name" value="Saro_0823-like_sf"/>
</dbReference>
<proteinExistence type="predicted"/>
<organism evidence="1 2">
    <name type="scientific">Methylomonas aurea</name>
    <dbReference type="NCBI Taxonomy" id="2952224"/>
    <lineage>
        <taxon>Bacteria</taxon>
        <taxon>Pseudomonadati</taxon>
        <taxon>Pseudomonadota</taxon>
        <taxon>Gammaproteobacteria</taxon>
        <taxon>Methylococcales</taxon>
        <taxon>Methylococcaceae</taxon>
        <taxon>Methylomonas</taxon>
    </lineage>
</organism>
<dbReference type="Gene3D" id="2.60.120.1140">
    <property type="entry name" value="Protein of unknown function DUF192"/>
    <property type="match status" value="1"/>
</dbReference>
<protein>
    <submittedName>
        <fullName evidence="1">DUF192 domain-containing protein</fullName>
    </submittedName>
</protein>
<dbReference type="EMBL" id="JANIBM010000004">
    <property type="protein sequence ID" value="MCQ8180444.1"/>
    <property type="molecule type" value="Genomic_DNA"/>
</dbReference>
<evidence type="ECO:0000313" key="1">
    <source>
        <dbReference type="EMBL" id="MCQ8180444.1"/>
    </source>
</evidence>
<dbReference type="PANTHER" id="PTHR37953">
    <property type="entry name" value="UPF0127 PROTEIN MJ1496"/>
    <property type="match status" value="1"/>
</dbReference>
<sequence length="111" mass="12315">MAIASTAEQRELGLMFRQELGPAQGMLFVYADQRPRSMWMKNTLIALDVLFISADAEIVAILKNLPPCRKDPCQIYDSQIPAQYMLELPAGFVDRHGLGLGRKITLPAGLP</sequence>
<comment type="caution">
    <text evidence="1">The sequence shown here is derived from an EMBL/GenBank/DDBJ whole genome shotgun (WGS) entry which is preliminary data.</text>
</comment>
<dbReference type="Proteomes" id="UP001524569">
    <property type="component" value="Unassembled WGS sequence"/>
</dbReference>
<dbReference type="PANTHER" id="PTHR37953:SF1">
    <property type="entry name" value="UPF0127 PROTEIN MJ1496"/>
    <property type="match status" value="1"/>
</dbReference>
<gene>
    <name evidence="1" type="ORF">NP603_04930</name>
</gene>
<accession>A0ABT1UDY4</accession>